<dbReference type="HOGENOM" id="CLU_172737_0_0_1"/>
<accession>G2QYV5</accession>
<gene>
    <name evidence="1" type="ORF">THITE_2013573</name>
</gene>
<dbReference type="Proteomes" id="UP000008181">
    <property type="component" value="Chromosome 2"/>
</dbReference>
<evidence type="ECO:0000313" key="1">
    <source>
        <dbReference type="EMBL" id="AEO67094.1"/>
    </source>
</evidence>
<dbReference type="SUPFAM" id="SSF56112">
    <property type="entry name" value="Protein kinase-like (PK-like)"/>
    <property type="match status" value="1"/>
</dbReference>
<dbReference type="AlphaFoldDB" id="G2QYV5"/>
<dbReference type="GeneID" id="11517448"/>
<dbReference type="EMBL" id="CP003010">
    <property type="protein sequence ID" value="AEO67094.1"/>
    <property type="molecule type" value="Genomic_DNA"/>
</dbReference>
<feature type="non-terminal residue" evidence="1">
    <location>
        <position position="85"/>
    </location>
</feature>
<feature type="non-terminal residue" evidence="1">
    <location>
        <position position="1"/>
    </location>
</feature>
<sequence>LLPRSSVSTFTRGDLAPRNIIVDKNCRITAVLDCESSSWFPDYWEYVQMMKWCGSSERGWQRWMTKARLKPWDITEIQKARRVIF</sequence>
<keyword evidence="2" id="KW-1185">Reference proteome</keyword>
<dbReference type="KEGG" id="ttt:THITE_2013573"/>
<dbReference type="RefSeq" id="XP_003653430.1">
    <property type="nucleotide sequence ID" value="XM_003653382.2"/>
</dbReference>
<proteinExistence type="predicted"/>
<name>G2QYV5_THETT</name>
<protein>
    <recommendedName>
        <fullName evidence="3">Aminoglycoside phosphotransferase domain-containing protein</fullName>
    </recommendedName>
</protein>
<dbReference type="InterPro" id="IPR011009">
    <property type="entry name" value="Kinase-like_dom_sf"/>
</dbReference>
<evidence type="ECO:0000313" key="2">
    <source>
        <dbReference type="Proteomes" id="UP000008181"/>
    </source>
</evidence>
<evidence type="ECO:0008006" key="3">
    <source>
        <dbReference type="Google" id="ProtNLM"/>
    </source>
</evidence>
<dbReference type="OrthoDB" id="4588670at2759"/>
<organism evidence="1 2">
    <name type="scientific">Thermothielavioides terrestris (strain ATCC 38088 / NRRL 8126)</name>
    <name type="common">Thielavia terrestris</name>
    <dbReference type="NCBI Taxonomy" id="578455"/>
    <lineage>
        <taxon>Eukaryota</taxon>
        <taxon>Fungi</taxon>
        <taxon>Dikarya</taxon>
        <taxon>Ascomycota</taxon>
        <taxon>Pezizomycotina</taxon>
        <taxon>Sordariomycetes</taxon>
        <taxon>Sordariomycetidae</taxon>
        <taxon>Sordariales</taxon>
        <taxon>Chaetomiaceae</taxon>
        <taxon>Thermothielavioides</taxon>
        <taxon>Thermothielavioides terrestris</taxon>
    </lineage>
</organism>
<dbReference type="Gene3D" id="3.90.1200.10">
    <property type="match status" value="1"/>
</dbReference>
<reference evidence="1 2" key="1">
    <citation type="journal article" date="2011" name="Nat. Biotechnol.">
        <title>Comparative genomic analysis of the thermophilic biomass-degrading fungi Myceliophthora thermophila and Thielavia terrestris.</title>
        <authorList>
            <person name="Berka R.M."/>
            <person name="Grigoriev I.V."/>
            <person name="Otillar R."/>
            <person name="Salamov A."/>
            <person name="Grimwood J."/>
            <person name="Reid I."/>
            <person name="Ishmael N."/>
            <person name="John T."/>
            <person name="Darmond C."/>
            <person name="Moisan M.-C."/>
            <person name="Henrissat B."/>
            <person name="Coutinho P.M."/>
            <person name="Lombard V."/>
            <person name="Natvig D.O."/>
            <person name="Lindquist E."/>
            <person name="Schmutz J."/>
            <person name="Lucas S."/>
            <person name="Harris P."/>
            <person name="Powlowski J."/>
            <person name="Bellemare A."/>
            <person name="Taylor D."/>
            <person name="Butler G."/>
            <person name="de Vries R.P."/>
            <person name="Allijn I.E."/>
            <person name="van den Brink J."/>
            <person name="Ushinsky S."/>
            <person name="Storms R."/>
            <person name="Powell A.J."/>
            <person name="Paulsen I.T."/>
            <person name="Elbourne L.D.H."/>
            <person name="Baker S.E."/>
            <person name="Magnuson J."/>
            <person name="LaBoissiere S."/>
            <person name="Clutterbuck A.J."/>
            <person name="Martinez D."/>
            <person name="Wogulis M."/>
            <person name="de Leon A.L."/>
            <person name="Rey M.W."/>
            <person name="Tsang A."/>
        </authorList>
    </citation>
    <scope>NUCLEOTIDE SEQUENCE [LARGE SCALE GENOMIC DNA]</scope>
    <source>
        <strain evidence="2">ATCC 38088 / NRRL 8126</strain>
    </source>
</reference>